<proteinExistence type="predicted"/>
<feature type="region of interest" description="Disordered" evidence="1">
    <location>
        <begin position="1741"/>
        <end position="1768"/>
    </location>
</feature>
<sequence length="3054" mass="340109">MADKAQATWRAFTIQGPQVALAMLRGSKRIESRKRRMAAGWYYLHVGRQSINSLPPECSAALRQTWPDAPEEASLSKSCVVGMVCLGKVIQASKVENPWVCASLPLVHEIVATVEFRSPVRWEKGKQAVWHVKDGEMQGKLKEATASGERRSWDSLWPTAEDERPAAKRQKLTQPWKSKKRKRRSDAGNTRSPAQVSFTASKRRRLLLRSPLQKPKLAKAPASEALQASTSPQRGPDRCSLAQRVAAGRTLELLTTLMAVHFLKICDAKVTQLQPRGGLFAFRDDQPVFILSVWTSRKIPLADVVPLKQATFQGQTVLKAKYTETRTCRRSELKDVGLHFQVANCANDRRGASLLFQKQPGETQGDQGRALRENAALAARWQAGNAELGLATSCTVDHSVRSVVPVRLQAHLAERAASGITHHAAPRADESRSFWILDLPLPVQVDGRRHRCHTCAHLRIFDNFTVETHDVVAAYPDVLVHYVKKQAPVLMTRRFLLHLVQLFYDRLNSRATRRALVEQICGNALSLNVAGRMKEFCSAVPKSVSIRSILMAALEDYTKAASREMQRLINVYSGSVIRGDGNHDVAKRITMYDEAGQKTHPYTVLLAWVTVDGALFQPVTAAETEDWVDLQPDLDAVVTNLKQDRLASGLSLAEAAPVAHATDSFRKQRLLLDAFYKNKYHEMGVEAVSQTPKGNAQGARGGGVSPTIVCGDPLHDQLALQRKVSAASPDASCLIADHKDILQRLSLKPRVAEDVPPVLSEPGLFLELDEVHHPLLKSVVEDLQATVSKRLEQDPTGAAALRTFLEQPFVNKAKTWRKVFAASPPRGVVRRACRAVGAELHDSMGYHGFAELMDFTKAVKELRAWYADGRKNSRRRRGICRVAKAKPRVQGKRSAITTTVAEHYARLLQPLRLQGLWKWRQVAHSVQDAGVPLQTGTVAVERWWSSLKQMLPNEVVTMAAAFGFTEDVCFECADTWLQLDALEFDPPRRSGDGSGPADVQRIRLLYKPDLHGDDGLVIVSSDEENVISPQHAPPNVCRRWRSGALEPIAGVEVDLALPRALDEQNVRLLLVYWHLYSQVDQERPPENLPPDIPLWAWELFSKPGFHWTEARVQALQESCLQTLQAADRKLSEEADDAALQEMEIEAAMEAEAVAEGAKRKTREEAASPVRAGGGPAGKKLATNASPPGGERSPVPPTQRSPSPESPPLTQGGSEAARLSIPSFGIDIYDLSRTSKASTTVKDPMHDAMSEYLACRDEAQSLSLLHTKSTYQGLGSPEASYQTVLKWLNAALKDPRDHHAVASDFAFSTREMLPVPFEVSLRTIARKEGWEPETFMAPILSNIGWMEHPGTRLRLQPDEEHRRGCVVQIVCAGDPSMRKSSLKDFTSKKLLSHADVPAVIKAGGATCTDATIKGIRASIKEYARAGIISDEIATTYAVTSGRETRHSGLHYGNKEKMCTWLNCEDDKTVTGDGATALTHYTFVHQVYGQVSLCEYVLQPTASMFSKRIHATWQTRPVTSDPDQQSQSSKEFLIDFFGWMGRVASNHDKDHYFDKFALPVLRKALQGIYDFLHENHENVEEPIQQKLRYADTDVARYANAAMRCRQYAEARRALALDRIVDEPAVEMTIFDLGHALHIWRRQMCLWFAFYRSKQVQALVGPKAMPDVKTPGLTDLDAKMKLQRIILSNPRCAGPTSTAHIRSVLKYHFQKGKEEKPAKYILAAVKDLLKVGILREVDKKEVEEQAPKLKDKKSAKSKEATPKSEPRGFRRLTNDAGWNVILASLDGLEQVEPSPSEALLARVLWITIFSRLGPWDGWSTGAQGVPYLNRSRFLAPDGRSCHGNAFKMRMCVASYSSPVGAYDVLKSCQFPEIDADVAEATMVRDDRLLQSMQNLCGRLAEVQGTEDRQRKRRLQKAGQNLAGILQARQGPAPTLMSVAQKQSFLTATASYLQDLGPDNSSEMPNLGTWCTVATSEFGAWLKPGVPGDTRQVLLLLLRQLQQKAHFAVQHGLAQPVKGALVRTTDHRRTDGQHVARLLMLEDAGSTTAKNCYMWVCPRVKLETALREGAADVWGLGSLHVVVGSSNMRGSQLSLQPAFSDEFSEGTEVCTVPETAIWNQLLGVNREELFKFAESQLGLHLTMGQQDIMRQLNGVVAVINNFAGGGKTTLLAVIASYIIQQFQATAMLGFEESEGDLFQKYLQEAADRMFTTFAKMYGKLDAIIGQIHHWLLNMVVPVLTEPGKYLRLALLLLQWRGYHLQNVVYSQIYRIKQEAVQKVALIGSTTSYMAKLAASNIGWARSLKERRKLILLQDEYMGEPAERQAVNLLDFEAVLLAGDPHQCVAQRPQLSPNAASLAQLGPRAERPLQWHPCLTWLENHRHTQRILNHETFRTGEPAMSFLKAVFGNEMLGECISKANHSTAVIPVLFWEVWDWIPGGSGECQRSLTIFSAIASVLAAEVLKSLQTAKPSNVVITAFLLTQLRALEAFLHTVVPQLCLAMQGMAGLEGVTADQIKGVMQLWQFRGPYSVGGANSDVAICLGVRRQVTDKAWRGLALEKPLIYTALTRAKHRQYLFFEDLRGEVVLPHRGTLAATGRALGLRNFAIPTAQLNATTVESHLLWTRALWSSVEIFQRDFDRQPWWSCRPETPWLFWSPKWRGMMGLQGPSAWPDMMCLVASTFDEMIWPDEGGEDGELAATFFRHITLPQVSPTGNRPVPSAKAFQDRILARPRREVVLQFWSSMVIDNLAVSYGTKDAVVQMPLMAYMSPEAWARLLLPDEAADVREAVIDPNYAAEILVARALDMYTQTPEARDKGFEGGMLTECAGWELAVCWLPHLSYLCRAWPPSVSEMHSHVLALGVRLEQQTTVHKWDPVTIGVQEFYIPQCRSERPAYTIRAVASSATTELLHTYCCMGLERAHEHQQVVLSRCRSHSVARCIMLAAAELFGHKVRRELVCSAIPEEAGKKEQVENEWREWLELLAERETRRLPSFDAEDVDTEIELSVPVELRDACREILANLPVLGARGQVVRQVVRRKIHLFSLEAEQAGQAGQAAEIT</sequence>
<feature type="compositionally biased region" description="Basic residues" evidence="1">
    <location>
        <begin position="167"/>
        <end position="184"/>
    </location>
</feature>
<reference evidence="2" key="1">
    <citation type="submission" date="2022-10" db="EMBL/GenBank/DDBJ databases">
        <authorList>
            <person name="Chen Y."/>
            <person name="Dougan E. K."/>
            <person name="Chan C."/>
            <person name="Rhodes N."/>
            <person name="Thang M."/>
        </authorList>
    </citation>
    <scope>NUCLEOTIDE SEQUENCE</scope>
</reference>
<feature type="compositionally biased region" description="Polar residues" evidence="1">
    <location>
        <begin position="187"/>
        <end position="197"/>
    </location>
</feature>
<dbReference type="InterPro" id="IPR027417">
    <property type="entry name" value="P-loop_NTPase"/>
</dbReference>
<evidence type="ECO:0000256" key="1">
    <source>
        <dbReference type="SAM" id="MobiDB-lite"/>
    </source>
</evidence>
<organism evidence="2">
    <name type="scientific">Cladocopium goreaui</name>
    <dbReference type="NCBI Taxonomy" id="2562237"/>
    <lineage>
        <taxon>Eukaryota</taxon>
        <taxon>Sar</taxon>
        <taxon>Alveolata</taxon>
        <taxon>Dinophyceae</taxon>
        <taxon>Suessiales</taxon>
        <taxon>Symbiodiniaceae</taxon>
        <taxon>Cladocopium</taxon>
    </lineage>
</organism>
<reference evidence="3" key="2">
    <citation type="submission" date="2024-04" db="EMBL/GenBank/DDBJ databases">
        <authorList>
            <person name="Chen Y."/>
            <person name="Shah S."/>
            <person name="Dougan E. K."/>
            <person name="Thang M."/>
            <person name="Chan C."/>
        </authorList>
    </citation>
    <scope>NUCLEOTIDE SEQUENCE [LARGE SCALE GENOMIC DNA]</scope>
</reference>
<name>A0A9P1GJY7_9DINO</name>
<dbReference type="EMBL" id="CAMXCT010005702">
    <property type="protein sequence ID" value="CAI4013094.1"/>
    <property type="molecule type" value="Genomic_DNA"/>
</dbReference>
<feature type="region of interest" description="Disordered" evidence="1">
    <location>
        <begin position="1150"/>
        <end position="1214"/>
    </location>
</feature>
<evidence type="ECO:0000313" key="3">
    <source>
        <dbReference type="EMBL" id="CAL1166469.1"/>
    </source>
</evidence>
<feature type="compositionally biased region" description="Basic and acidic residues" evidence="1">
    <location>
        <begin position="1741"/>
        <end position="1765"/>
    </location>
</feature>
<gene>
    <name evidence="2" type="ORF">C1SCF055_LOCUS38095</name>
</gene>
<feature type="non-terminal residue" evidence="2">
    <location>
        <position position="3054"/>
    </location>
</feature>
<comment type="caution">
    <text evidence="2">The sequence shown here is derived from an EMBL/GenBank/DDBJ whole genome shotgun (WGS) entry which is preliminary data.</text>
</comment>
<feature type="compositionally biased region" description="Basic and acidic residues" evidence="1">
    <location>
        <begin position="140"/>
        <end position="153"/>
    </location>
</feature>
<dbReference type="EMBL" id="CAMXCT020005702">
    <property type="protein sequence ID" value="CAL1166469.1"/>
    <property type="molecule type" value="Genomic_DNA"/>
</dbReference>
<feature type="region of interest" description="Disordered" evidence="1">
    <location>
        <begin position="140"/>
        <end position="197"/>
    </location>
</feature>
<dbReference type="Proteomes" id="UP001152797">
    <property type="component" value="Unassembled WGS sequence"/>
</dbReference>
<dbReference type="SUPFAM" id="SSF52540">
    <property type="entry name" value="P-loop containing nucleoside triphosphate hydrolases"/>
    <property type="match status" value="1"/>
</dbReference>
<accession>A0A9P1GJY7</accession>
<dbReference type="EMBL" id="CAMXCT030005702">
    <property type="protein sequence ID" value="CAL4800406.1"/>
    <property type="molecule type" value="Genomic_DNA"/>
</dbReference>
<evidence type="ECO:0000313" key="4">
    <source>
        <dbReference type="Proteomes" id="UP001152797"/>
    </source>
</evidence>
<keyword evidence="4" id="KW-1185">Reference proteome</keyword>
<protein>
    <submittedName>
        <fullName evidence="2">Uncharacterized protein</fullName>
    </submittedName>
</protein>
<feature type="compositionally biased region" description="Pro residues" evidence="1">
    <location>
        <begin position="1193"/>
        <end position="1206"/>
    </location>
</feature>
<feature type="region of interest" description="Disordered" evidence="1">
    <location>
        <begin position="210"/>
        <end position="239"/>
    </location>
</feature>
<evidence type="ECO:0000313" key="2">
    <source>
        <dbReference type="EMBL" id="CAI4013094.1"/>
    </source>
</evidence>
<feature type="compositionally biased region" description="Basic and acidic residues" evidence="1">
    <location>
        <begin position="1156"/>
        <end position="1165"/>
    </location>
</feature>